<accession>A0A814XS39</accession>
<dbReference type="GO" id="GO:0046872">
    <property type="term" value="F:metal ion binding"/>
    <property type="evidence" value="ECO:0007669"/>
    <property type="project" value="UniProtKB-KW"/>
</dbReference>
<keyword evidence="11" id="KW-0342">GTP-binding</keyword>
<keyword evidence="4" id="KW-0813">Transport</keyword>
<keyword evidence="12" id="KW-0472">Membrane</keyword>
<dbReference type="EMBL" id="CAJNOL010000853">
    <property type="protein sequence ID" value="CAF1219599.1"/>
    <property type="molecule type" value="Genomic_DNA"/>
</dbReference>
<keyword evidence="7" id="KW-0378">Hydrolase</keyword>
<dbReference type="SMART" id="SM00173">
    <property type="entry name" value="RAS"/>
    <property type="match status" value="1"/>
</dbReference>
<dbReference type="EMBL" id="CAJNOH010000075">
    <property type="protein sequence ID" value="CAF0843148.1"/>
    <property type="molecule type" value="Genomic_DNA"/>
</dbReference>
<evidence type="ECO:0000256" key="14">
    <source>
        <dbReference type="ARBA" id="ARBA00023289"/>
    </source>
</evidence>
<evidence type="ECO:0000256" key="17">
    <source>
        <dbReference type="ARBA" id="ARBA00058763"/>
    </source>
</evidence>
<evidence type="ECO:0000313" key="21">
    <source>
        <dbReference type="EMBL" id="CAF1219599.1"/>
    </source>
</evidence>
<comment type="subcellular location">
    <subcellularLocation>
        <location evidence="15">Golgi apparatus membrane</location>
        <topology evidence="15">Lipid-anchor</topology>
    </subcellularLocation>
</comment>
<dbReference type="SMART" id="SM00176">
    <property type="entry name" value="RAN"/>
    <property type="match status" value="1"/>
</dbReference>
<protein>
    <recommendedName>
        <fullName evidence="18">Ras-related protein Rab-36</fullName>
        <ecNumber evidence="3">3.6.5.2</ecNumber>
    </recommendedName>
</protein>
<dbReference type="EMBL" id="CAJNOL010000849">
    <property type="protein sequence ID" value="CAF1218520.1"/>
    <property type="molecule type" value="Genomic_DNA"/>
</dbReference>
<reference evidence="21" key="1">
    <citation type="submission" date="2021-02" db="EMBL/GenBank/DDBJ databases">
        <authorList>
            <person name="Nowell W R."/>
        </authorList>
    </citation>
    <scope>NUCLEOTIDE SEQUENCE</scope>
</reference>
<dbReference type="Proteomes" id="UP000663870">
    <property type="component" value="Unassembled WGS sequence"/>
</dbReference>
<keyword evidence="22" id="KW-1185">Reference proteome</keyword>
<dbReference type="InterPro" id="IPR027417">
    <property type="entry name" value="P-loop_NTPase"/>
</dbReference>
<evidence type="ECO:0000256" key="12">
    <source>
        <dbReference type="ARBA" id="ARBA00023136"/>
    </source>
</evidence>
<evidence type="ECO:0000256" key="4">
    <source>
        <dbReference type="ARBA" id="ARBA00022448"/>
    </source>
</evidence>
<comment type="cofactor">
    <cofactor evidence="1">
        <name>Mg(2+)</name>
        <dbReference type="ChEBI" id="CHEBI:18420"/>
    </cofactor>
</comment>
<keyword evidence="10" id="KW-0333">Golgi apparatus</keyword>
<keyword evidence="13" id="KW-0449">Lipoprotein</keyword>
<evidence type="ECO:0000256" key="6">
    <source>
        <dbReference type="ARBA" id="ARBA00022741"/>
    </source>
</evidence>
<dbReference type="PROSITE" id="PS51421">
    <property type="entry name" value="RAS"/>
    <property type="match status" value="1"/>
</dbReference>
<name>A0A814XS39_9BILA</name>
<dbReference type="NCBIfam" id="TIGR00231">
    <property type="entry name" value="small_GTP"/>
    <property type="match status" value="1"/>
</dbReference>
<evidence type="ECO:0000313" key="22">
    <source>
        <dbReference type="Proteomes" id="UP000663870"/>
    </source>
</evidence>
<dbReference type="GO" id="GO:0015031">
    <property type="term" value="P:protein transport"/>
    <property type="evidence" value="ECO:0007669"/>
    <property type="project" value="UniProtKB-KW"/>
</dbReference>
<evidence type="ECO:0000256" key="15">
    <source>
        <dbReference type="ARBA" id="ARBA00037794"/>
    </source>
</evidence>
<dbReference type="Proteomes" id="UP000663854">
    <property type="component" value="Unassembled WGS sequence"/>
</dbReference>
<dbReference type="SMART" id="SM00174">
    <property type="entry name" value="RHO"/>
    <property type="match status" value="1"/>
</dbReference>
<evidence type="ECO:0000256" key="11">
    <source>
        <dbReference type="ARBA" id="ARBA00023134"/>
    </source>
</evidence>
<keyword evidence="8" id="KW-0460">Magnesium</keyword>
<dbReference type="GO" id="GO:0003925">
    <property type="term" value="F:G protein activity"/>
    <property type="evidence" value="ECO:0007669"/>
    <property type="project" value="UniProtKB-EC"/>
</dbReference>
<keyword evidence="5" id="KW-0479">Metal-binding</keyword>
<dbReference type="Pfam" id="PF00071">
    <property type="entry name" value="Ras"/>
    <property type="match status" value="1"/>
</dbReference>
<dbReference type="InterPro" id="IPR001806">
    <property type="entry name" value="Small_GTPase"/>
</dbReference>
<evidence type="ECO:0000313" key="19">
    <source>
        <dbReference type="EMBL" id="CAF0843148.1"/>
    </source>
</evidence>
<comment type="catalytic activity">
    <reaction evidence="16">
        <text>GTP + H2O = GDP + phosphate + H(+)</text>
        <dbReference type="Rhea" id="RHEA:19669"/>
        <dbReference type="ChEBI" id="CHEBI:15377"/>
        <dbReference type="ChEBI" id="CHEBI:15378"/>
        <dbReference type="ChEBI" id="CHEBI:37565"/>
        <dbReference type="ChEBI" id="CHEBI:43474"/>
        <dbReference type="ChEBI" id="CHEBI:58189"/>
        <dbReference type="EC" id="3.6.5.2"/>
    </reaction>
    <physiologicalReaction direction="left-to-right" evidence="16">
        <dbReference type="Rhea" id="RHEA:19670"/>
    </physiologicalReaction>
</comment>
<dbReference type="GO" id="GO:0005525">
    <property type="term" value="F:GTP binding"/>
    <property type="evidence" value="ECO:0007669"/>
    <property type="project" value="UniProtKB-KW"/>
</dbReference>
<keyword evidence="6" id="KW-0547">Nucleotide-binding</keyword>
<evidence type="ECO:0000256" key="7">
    <source>
        <dbReference type="ARBA" id="ARBA00022801"/>
    </source>
</evidence>
<evidence type="ECO:0000256" key="5">
    <source>
        <dbReference type="ARBA" id="ARBA00022723"/>
    </source>
</evidence>
<proteinExistence type="inferred from homology"/>
<sequence>MPISNLTNGISSDRKIDQFEPPYGYLSSIDPIPSFDENVINYSTNQRSQKSSNLLCKLVLIGDVAVGKSSLATRLCHQTFDRNYKATIGVDFEVERFLILGAPLSLQIWDTAGQERFKCIAAAYYRGAHVIIAVFDMNDLDTLKSAERWINEALQITITDNPLIYLVGSKRDLITDKKTFTKTEQLARIVAKRVNAEFWSISSLTGYQVEEFFKRVACVSYQMLVKQQLTSPNTSIEKITTKTQLAANLNLTNDSISKQQSNDNCCNTV</sequence>
<comment type="caution">
    <text evidence="21">The sequence shown here is derived from an EMBL/GenBank/DDBJ whole genome shotgun (WGS) entry which is preliminary data.</text>
</comment>
<comment type="function">
    <text evidence="17">The small GTPases Rab are key regulators of intracellular membrane trafficking, from the formation of transport vesicles to their fusion with membranes. Rabs cycle between an inactive GDP-bound form and an active GTP-bound form that is able to recruit to membranes different sets of downstream effectors directly responsible for vesicle formation, movement, tethering and fusion.</text>
</comment>
<organism evidence="21 22">
    <name type="scientific">Rotaria sordida</name>
    <dbReference type="NCBI Taxonomy" id="392033"/>
    <lineage>
        <taxon>Eukaryota</taxon>
        <taxon>Metazoa</taxon>
        <taxon>Spiralia</taxon>
        <taxon>Gnathifera</taxon>
        <taxon>Rotifera</taxon>
        <taxon>Eurotatoria</taxon>
        <taxon>Bdelloidea</taxon>
        <taxon>Philodinida</taxon>
        <taxon>Philodinidae</taxon>
        <taxon>Rotaria</taxon>
    </lineage>
</organism>
<dbReference type="InterPro" id="IPR050227">
    <property type="entry name" value="Rab"/>
</dbReference>
<keyword evidence="9" id="KW-0653">Protein transport</keyword>
<evidence type="ECO:0000256" key="2">
    <source>
        <dbReference type="ARBA" id="ARBA00006270"/>
    </source>
</evidence>
<evidence type="ECO:0000313" key="20">
    <source>
        <dbReference type="EMBL" id="CAF1218520.1"/>
    </source>
</evidence>
<evidence type="ECO:0000256" key="8">
    <source>
        <dbReference type="ARBA" id="ARBA00022842"/>
    </source>
</evidence>
<dbReference type="SMART" id="SM00175">
    <property type="entry name" value="RAB"/>
    <property type="match status" value="1"/>
</dbReference>
<comment type="similarity">
    <text evidence="2">Belongs to the small GTPase superfamily. Rab family.</text>
</comment>
<evidence type="ECO:0000256" key="10">
    <source>
        <dbReference type="ARBA" id="ARBA00023034"/>
    </source>
</evidence>
<dbReference type="SUPFAM" id="SSF52540">
    <property type="entry name" value="P-loop containing nucleoside triphosphate hydrolases"/>
    <property type="match status" value="1"/>
</dbReference>
<gene>
    <name evidence="20" type="ORF">JXQ802_LOCUS25315</name>
    <name evidence="21" type="ORF">JXQ802_LOCUS25369</name>
    <name evidence="19" type="ORF">PYM288_LOCUS6669</name>
</gene>
<dbReference type="InterPro" id="IPR005225">
    <property type="entry name" value="Small_GTP-bd"/>
</dbReference>
<dbReference type="EC" id="3.6.5.2" evidence="3"/>
<dbReference type="PROSITE" id="PS51419">
    <property type="entry name" value="RAB"/>
    <property type="match status" value="1"/>
</dbReference>
<dbReference type="Gene3D" id="3.40.50.300">
    <property type="entry name" value="P-loop containing nucleotide triphosphate hydrolases"/>
    <property type="match status" value="1"/>
</dbReference>
<dbReference type="GO" id="GO:0000139">
    <property type="term" value="C:Golgi membrane"/>
    <property type="evidence" value="ECO:0007669"/>
    <property type="project" value="UniProtKB-SubCell"/>
</dbReference>
<dbReference type="PRINTS" id="PR00449">
    <property type="entry name" value="RASTRNSFRMNG"/>
</dbReference>
<dbReference type="FunFam" id="3.40.50.300:FF:000707">
    <property type="entry name" value="RAB36, member RAS oncogene family"/>
    <property type="match status" value="1"/>
</dbReference>
<evidence type="ECO:0000256" key="1">
    <source>
        <dbReference type="ARBA" id="ARBA00001946"/>
    </source>
</evidence>
<evidence type="ECO:0000256" key="18">
    <source>
        <dbReference type="ARBA" id="ARBA00067830"/>
    </source>
</evidence>
<evidence type="ECO:0000256" key="9">
    <source>
        <dbReference type="ARBA" id="ARBA00022927"/>
    </source>
</evidence>
<evidence type="ECO:0000256" key="13">
    <source>
        <dbReference type="ARBA" id="ARBA00023288"/>
    </source>
</evidence>
<keyword evidence="14" id="KW-0636">Prenylation</keyword>
<dbReference type="AlphaFoldDB" id="A0A814XS39"/>
<evidence type="ECO:0000256" key="16">
    <source>
        <dbReference type="ARBA" id="ARBA00047660"/>
    </source>
</evidence>
<evidence type="ECO:0000256" key="3">
    <source>
        <dbReference type="ARBA" id="ARBA00011984"/>
    </source>
</evidence>
<dbReference type="PANTHER" id="PTHR47977">
    <property type="entry name" value="RAS-RELATED PROTEIN RAB"/>
    <property type="match status" value="1"/>
</dbReference>